<dbReference type="EMBL" id="VJMG01000064">
    <property type="protein sequence ID" value="TRL35578.1"/>
    <property type="molecule type" value="Genomic_DNA"/>
</dbReference>
<evidence type="ECO:0000259" key="12">
    <source>
        <dbReference type="PROSITE" id="PS50885"/>
    </source>
</evidence>
<feature type="transmembrane region" description="Helical" evidence="10">
    <location>
        <begin position="161"/>
        <end position="185"/>
    </location>
</feature>
<evidence type="ECO:0000313" key="14">
    <source>
        <dbReference type="Proteomes" id="UP000316801"/>
    </source>
</evidence>
<dbReference type="SMART" id="SM00304">
    <property type="entry name" value="HAMP"/>
    <property type="match status" value="1"/>
</dbReference>
<protein>
    <recommendedName>
        <fullName evidence="3">histidine kinase</fullName>
        <ecNumber evidence="3">2.7.13.3</ecNumber>
    </recommendedName>
</protein>
<dbReference type="InterPro" id="IPR050980">
    <property type="entry name" value="2C_sensor_his_kinase"/>
</dbReference>
<evidence type="ECO:0000256" key="1">
    <source>
        <dbReference type="ARBA" id="ARBA00000085"/>
    </source>
</evidence>
<dbReference type="SMART" id="SM00387">
    <property type="entry name" value="HATPase_c"/>
    <property type="match status" value="1"/>
</dbReference>
<keyword evidence="7" id="KW-0547">Nucleotide-binding</keyword>
<dbReference type="GO" id="GO:0000155">
    <property type="term" value="F:phosphorelay sensor kinase activity"/>
    <property type="evidence" value="ECO:0007669"/>
    <property type="project" value="InterPro"/>
</dbReference>
<dbReference type="GO" id="GO:0005886">
    <property type="term" value="C:plasma membrane"/>
    <property type="evidence" value="ECO:0007669"/>
    <property type="project" value="UniProtKB-SubCell"/>
</dbReference>
<evidence type="ECO:0000259" key="11">
    <source>
        <dbReference type="PROSITE" id="PS50109"/>
    </source>
</evidence>
<dbReference type="InterPro" id="IPR003661">
    <property type="entry name" value="HisK_dim/P_dom"/>
</dbReference>
<dbReference type="Gene3D" id="1.10.287.130">
    <property type="match status" value="1"/>
</dbReference>
<evidence type="ECO:0000256" key="5">
    <source>
        <dbReference type="ARBA" id="ARBA00022553"/>
    </source>
</evidence>
<feature type="domain" description="Histidine kinase" evidence="11">
    <location>
        <begin position="247"/>
        <end position="448"/>
    </location>
</feature>
<evidence type="ECO:0000256" key="3">
    <source>
        <dbReference type="ARBA" id="ARBA00012438"/>
    </source>
</evidence>
<comment type="catalytic activity">
    <reaction evidence="1">
        <text>ATP + protein L-histidine = ADP + protein N-phospho-L-histidine.</text>
        <dbReference type="EC" id="2.7.13.3"/>
    </reaction>
</comment>
<feature type="domain" description="HAMP" evidence="12">
    <location>
        <begin position="185"/>
        <end position="239"/>
    </location>
</feature>
<dbReference type="InterPro" id="IPR036890">
    <property type="entry name" value="HATPase_C_sf"/>
</dbReference>
<gene>
    <name evidence="13" type="ORF">FNA46_19870</name>
</gene>
<dbReference type="PANTHER" id="PTHR44936">
    <property type="entry name" value="SENSOR PROTEIN CREC"/>
    <property type="match status" value="1"/>
</dbReference>
<keyword evidence="9" id="KW-0067">ATP-binding</keyword>
<dbReference type="AlphaFoldDB" id="A0A549T177"/>
<dbReference type="InterPro" id="IPR036097">
    <property type="entry name" value="HisK_dim/P_sf"/>
</dbReference>
<dbReference type="CDD" id="cd06225">
    <property type="entry name" value="HAMP"/>
    <property type="match status" value="1"/>
</dbReference>
<keyword evidence="4" id="KW-1003">Cell membrane</keyword>
<dbReference type="EC" id="2.7.13.3" evidence="3"/>
<evidence type="ECO:0000256" key="10">
    <source>
        <dbReference type="SAM" id="Phobius"/>
    </source>
</evidence>
<dbReference type="RefSeq" id="WP_143126949.1">
    <property type="nucleotide sequence ID" value="NZ_VJMG01000064.1"/>
</dbReference>
<evidence type="ECO:0000256" key="2">
    <source>
        <dbReference type="ARBA" id="ARBA00004651"/>
    </source>
</evidence>
<dbReference type="PROSITE" id="PS50885">
    <property type="entry name" value="HAMP"/>
    <property type="match status" value="1"/>
</dbReference>
<evidence type="ECO:0000256" key="6">
    <source>
        <dbReference type="ARBA" id="ARBA00022679"/>
    </source>
</evidence>
<keyword evidence="14" id="KW-1185">Reference proteome</keyword>
<sequence length="449" mass="48398">MASLTLARRLSAIVIVLILIVWLIMVMSSYLGKDWEEQSFRPSPDRLAAVVEALENAPPHQRPGILAALNTPILSLRITAPSEKMASGNASGTVSNELAGPYRSRLGDRTFAVARFAASRAQRDIPHFPWNDRSTFEFRIGMRTGEMLIITNTSPVIATPFGLPIGLGAGLLGSIAALGALLILFREIRPLGELARAVDHIDLNGETTRLPDTKGRSAEIKALVTAFDQMQHRLSQLMRSRLAMIAGISHDVRTFATRLRLKIDAIPDQDKRERAIRDITDMIHMLDDALLAARIGAGDLPQELLDLTPLARSEASERQKAGADVRFLPPAGGHTFILGDPLSLRRVVGNLIDNAVKYAGSARVSVMVDAGFAVLRVEDDGPGIPSDLANLLTEPFVRGEASRNRDTGGAGLGLAIAKNLAQAHGGDLSIGTAKSGGARIEVRIPIYEY</sequence>
<dbReference type="InterPro" id="IPR005467">
    <property type="entry name" value="His_kinase_dom"/>
</dbReference>
<dbReference type="PANTHER" id="PTHR44936:SF10">
    <property type="entry name" value="SENSOR PROTEIN RSTB"/>
    <property type="match status" value="1"/>
</dbReference>
<keyword evidence="10" id="KW-0472">Membrane</keyword>
<evidence type="ECO:0000256" key="8">
    <source>
        <dbReference type="ARBA" id="ARBA00022777"/>
    </source>
</evidence>
<dbReference type="InterPro" id="IPR003660">
    <property type="entry name" value="HAMP_dom"/>
</dbReference>
<keyword evidence="10" id="KW-1133">Transmembrane helix</keyword>
<dbReference type="InterPro" id="IPR004358">
    <property type="entry name" value="Sig_transdc_His_kin-like_C"/>
</dbReference>
<evidence type="ECO:0000256" key="7">
    <source>
        <dbReference type="ARBA" id="ARBA00022741"/>
    </source>
</evidence>
<proteinExistence type="predicted"/>
<evidence type="ECO:0000256" key="4">
    <source>
        <dbReference type="ARBA" id="ARBA00022475"/>
    </source>
</evidence>
<dbReference type="GO" id="GO:0005524">
    <property type="term" value="F:ATP binding"/>
    <property type="evidence" value="ECO:0007669"/>
    <property type="project" value="UniProtKB-KW"/>
</dbReference>
<feature type="transmembrane region" description="Helical" evidence="10">
    <location>
        <begin position="12"/>
        <end position="31"/>
    </location>
</feature>
<reference evidence="13 14" key="1">
    <citation type="submission" date="2019-07" db="EMBL/GenBank/DDBJ databases">
        <title>Ln-dependent methylotrophs.</title>
        <authorList>
            <person name="Tani A."/>
        </authorList>
    </citation>
    <scope>NUCLEOTIDE SEQUENCE [LARGE SCALE GENOMIC DNA]</scope>
    <source>
        <strain evidence="13 14">SM12</strain>
    </source>
</reference>
<comment type="subcellular location">
    <subcellularLocation>
        <location evidence="2">Cell membrane</location>
        <topology evidence="2">Multi-pass membrane protein</topology>
    </subcellularLocation>
</comment>
<dbReference type="Pfam" id="PF02518">
    <property type="entry name" value="HATPase_c"/>
    <property type="match status" value="1"/>
</dbReference>
<dbReference type="InterPro" id="IPR003594">
    <property type="entry name" value="HATPase_dom"/>
</dbReference>
<comment type="caution">
    <text evidence="13">The sequence shown here is derived from an EMBL/GenBank/DDBJ whole genome shotgun (WGS) entry which is preliminary data.</text>
</comment>
<dbReference type="Proteomes" id="UP000316801">
    <property type="component" value="Unassembled WGS sequence"/>
</dbReference>
<organism evidence="13 14">
    <name type="scientific">Rhizobium straminoryzae</name>
    <dbReference type="NCBI Taxonomy" id="1387186"/>
    <lineage>
        <taxon>Bacteria</taxon>
        <taxon>Pseudomonadati</taxon>
        <taxon>Pseudomonadota</taxon>
        <taxon>Alphaproteobacteria</taxon>
        <taxon>Hyphomicrobiales</taxon>
        <taxon>Rhizobiaceae</taxon>
        <taxon>Rhizobium/Agrobacterium group</taxon>
        <taxon>Rhizobium</taxon>
    </lineage>
</organism>
<dbReference type="Pfam" id="PF00672">
    <property type="entry name" value="HAMP"/>
    <property type="match status" value="1"/>
</dbReference>
<dbReference type="PRINTS" id="PR00344">
    <property type="entry name" value="BCTRLSENSOR"/>
</dbReference>
<dbReference type="CDD" id="cd00075">
    <property type="entry name" value="HATPase"/>
    <property type="match status" value="1"/>
</dbReference>
<dbReference type="SUPFAM" id="SSF55874">
    <property type="entry name" value="ATPase domain of HSP90 chaperone/DNA topoisomerase II/histidine kinase"/>
    <property type="match status" value="1"/>
</dbReference>
<dbReference type="CDD" id="cd00082">
    <property type="entry name" value="HisKA"/>
    <property type="match status" value="1"/>
</dbReference>
<keyword evidence="5" id="KW-0597">Phosphoprotein</keyword>
<keyword evidence="8" id="KW-0418">Kinase</keyword>
<dbReference type="Gene3D" id="3.30.565.10">
    <property type="entry name" value="Histidine kinase-like ATPase, C-terminal domain"/>
    <property type="match status" value="1"/>
</dbReference>
<evidence type="ECO:0000256" key="9">
    <source>
        <dbReference type="ARBA" id="ARBA00022840"/>
    </source>
</evidence>
<evidence type="ECO:0000313" key="13">
    <source>
        <dbReference type="EMBL" id="TRL35578.1"/>
    </source>
</evidence>
<dbReference type="PROSITE" id="PS50109">
    <property type="entry name" value="HIS_KIN"/>
    <property type="match status" value="1"/>
</dbReference>
<keyword evidence="10" id="KW-0812">Transmembrane</keyword>
<dbReference type="SUPFAM" id="SSF47384">
    <property type="entry name" value="Homodimeric domain of signal transducing histidine kinase"/>
    <property type="match status" value="1"/>
</dbReference>
<name>A0A549T177_9HYPH</name>
<accession>A0A549T177</accession>
<keyword evidence="6" id="KW-0808">Transferase</keyword>